<evidence type="ECO:0000256" key="3">
    <source>
        <dbReference type="ARBA" id="ARBA00022737"/>
    </source>
</evidence>
<comment type="subcellular location">
    <subcellularLocation>
        <location evidence="1">Nucleus</location>
    </subcellularLocation>
</comment>
<organism evidence="10 11">
    <name type="scientific">Tegillarca granosa</name>
    <name type="common">Malaysian cockle</name>
    <name type="synonym">Anadara granosa</name>
    <dbReference type="NCBI Taxonomy" id="220873"/>
    <lineage>
        <taxon>Eukaryota</taxon>
        <taxon>Metazoa</taxon>
        <taxon>Spiralia</taxon>
        <taxon>Lophotrochozoa</taxon>
        <taxon>Mollusca</taxon>
        <taxon>Bivalvia</taxon>
        <taxon>Autobranchia</taxon>
        <taxon>Pteriomorphia</taxon>
        <taxon>Arcoida</taxon>
        <taxon>Arcoidea</taxon>
        <taxon>Arcidae</taxon>
        <taxon>Tegillarca</taxon>
    </lineage>
</organism>
<proteinExistence type="predicted"/>
<feature type="compositionally biased region" description="Acidic residues" evidence="8">
    <location>
        <begin position="327"/>
        <end position="338"/>
    </location>
</feature>
<evidence type="ECO:0000256" key="8">
    <source>
        <dbReference type="SAM" id="MobiDB-lite"/>
    </source>
</evidence>
<feature type="domain" description="C2H2-type" evidence="9">
    <location>
        <begin position="178"/>
        <end position="205"/>
    </location>
</feature>
<protein>
    <recommendedName>
        <fullName evidence="9">C2H2-type domain-containing protein</fullName>
    </recommendedName>
</protein>
<feature type="domain" description="C2H2-type" evidence="9">
    <location>
        <begin position="471"/>
        <end position="498"/>
    </location>
</feature>
<keyword evidence="11" id="KW-1185">Reference proteome</keyword>
<dbReference type="EMBL" id="JARBDR010000141">
    <property type="protein sequence ID" value="KAJ8321060.1"/>
    <property type="molecule type" value="Genomic_DNA"/>
</dbReference>
<name>A0ABQ9FZB7_TEGGR</name>
<feature type="domain" description="C2H2-type" evidence="9">
    <location>
        <begin position="150"/>
        <end position="177"/>
    </location>
</feature>
<feature type="domain" description="C2H2-type" evidence="9">
    <location>
        <begin position="94"/>
        <end position="121"/>
    </location>
</feature>
<keyword evidence="6" id="KW-0539">Nucleus</keyword>
<feature type="compositionally biased region" description="Polar residues" evidence="8">
    <location>
        <begin position="339"/>
        <end position="373"/>
    </location>
</feature>
<feature type="region of interest" description="Disordered" evidence="8">
    <location>
        <begin position="298"/>
        <end position="390"/>
    </location>
</feature>
<dbReference type="Proteomes" id="UP001217089">
    <property type="component" value="Unassembled WGS sequence"/>
</dbReference>
<dbReference type="Pfam" id="PF00096">
    <property type="entry name" value="zf-C2H2"/>
    <property type="match status" value="6"/>
</dbReference>
<feature type="domain" description="C2H2-type" evidence="9">
    <location>
        <begin position="66"/>
        <end position="93"/>
    </location>
</feature>
<evidence type="ECO:0000256" key="6">
    <source>
        <dbReference type="ARBA" id="ARBA00023242"/>
    </source>
</evidence>
<keyword evidence="2" id="KW-0479">Metal-binding</keyword>
<evidence type="ECO:0000259" key="9">
    <source>
        <dbReference type="PROSITE" id="PS50157"/>
    </source>
</evidence>
<dbReference type="Gene3D" id="3.30.160.60">
    <property type="entry name" value="Classic Zinc Finger"/>
    <property type="match status" value="8"/>
</dbReference>
<evidence type="ECO:0000256" key="5">
    <source>
        <dbReference type="ARBA" id="ARBA00022833"/>
    </source>
</evidence>
<evidence type="ECO:0000256" key="4">
    <source>
        <dbReference type="ARBA" id="ARBA00022771"/>
    </source>
</evidence>
<dbReference type="InterPro" id="IPR013087">
    <property type="entry name" value="Znf_C2H2_type"/>
</dbReference>
<reference evidence="10 11" key="1">
    <citation type="submission" date="2022-12" db="EMBL/GenBank/DDBJ databases">
        <title>Chromosome-level genome of Tegillarca granosa.</title>
        <authorList>
            <person name="Kim J."/>
        </authorList>
    </citation>
    <scope>NUCLEOTIDE SEQUENCE [LARGE SCALE GENOMIC DNA]</scope>
    <source>
        <strain evidence="10">Teg-2019</strain>
        <tissue evidence="10">Adductor muscle</tissue>
    </source>
</reference>
<feature type="domain" description="C2H2-type" evidence="9">
    <location>
        <begin position="525"/>
        <end position="552"/>
    </location>
</feature>
<evidence type="ECO:0000256" key="1">
    <source>
        <dbReference type="ARBA" id="ARBA00004123"/>
    </source>
</evidence>
<feature type="domain" description="C2H2-type" evidence="9">
    <location>
        <begin position="122"/>
        <end position="149"/>
    </location>
</feature>
<dbReference type="SUPFAM" id="SSF57667">
    <property type="entry name" value="beta-beta-alpha zinc fingers"/>
    <property type="match status" value="5"/>
</dbReference>
<evidence type="ECO:0000256" key="2">
    <source>
        <dbReference type="ARBA" id="ARBA00022723"/>
    </source>
</evidence>
<evidence type="ECO:0000313" key="11">
    <source>
        <dbReference type="Proteomes" id="UP001217089"/>
    </source>
</evidence>
<feature type="domain" description="C2H2-type" evidence="9">
    <location>
        <begin position="553"/>
        <end position="580"/>
    </location>
</feature>
<sequence length="606" mass="70180">MTLKPLKIFHVEFVEKCFDMHRIYVVICCFTLAKNPMLVAHVEKAFSDESNRRRHELTHQVQDRPFECKICNKTYSRSHHLDRHMQTHNEDRPFACEVCDKTFKFRSHLFEHNKIHTGEKTLSCDFCHLSFSRKYQLQVHRRTHTGEKPHKCILCGRSFSIGSALKSHMCLHTGEKFYKCVCGKAYSRKGHLQKHVQVAHTNNETGQMYCVVCSESYDQGLDLIKHMQDCHKDIVNSENKSSDDLIATNLFKILKSNSGLLKNENNYENVTKIITERLGFTQDQIEFSKIKEIIKRKMDTDSGMQQGNVFENDKHDNGDDAGVSGTSDEDPETVDENLTDSNMSGDNNEDQTGNVQENSHTGNVQESSENCLNENDEESSMDQESMGIRIKKEVSVTENSCREYVDQGRNNMDSTSKPSVEIRDVNLKEMLNQMEKKWVFINYSEQDMENGKLFDLDPEEEYEDLASMGPHVCRLCGMRFTNWEFMQEHLYAHIDKLERFISRAKSKHKDIANMKNDADEEEKRFVCGICGMGFLTQARLNKHLRKHTGEKRVKCDICDKKLVDSHALRKHQRVHTGEKPYSCDICGKKFAQSSNLHTHTRTVKKD</sequence>
<dbReference type="InterPro" id="IPR036236">
    <property type="entry name" value="Znf_C2H2_sf"/>
</dbReference>
<keyword evidence="5" id="KW-0862">Zinc</keyword>
<evidence type="ECO:0000256" key="7">
    <source>
        <dbReference type="PROSITE-ProRule" id="PRU00042"/>
    </source>
</evidence>
<gene>
    <name evidence="10" type="ORF">KUTeg_002647</name>
</gene>
<comment type="caution">
    <text evidence="10">The sequence shown here is derived from an EMBL/GenBank/DDBJ whole genome shotgun (WGS) entry which is preliminary data.</text>
</comment>
<dbReference type="PANTHER" id="PTHR24394:SF29">
    <property type="entry name" value="MYONEURIN"/>
    <property type="match status" value="1"/>
</dbReference>
<dbReference type="PROSITE" id="PS50157">
    <property type="entry name" value="ZINC_FINGER_C2H2_2"/>
    <property type="match status" value="9"/>
</dbReference>
<feature type="domain" description="C2H2-type" evidence="9">
    <location>
        <begin position="581"/>
        <end position="606"/>
    </location>
</feature>
<keyword evidence="3" id="KW-0677">Repeat</keyword>
<dbReference type="SMART" id="SM00355">
    <property type="entry name" value="ZnF_C2H2"/>
    <property type="match status" value="10"/>
</dbReference>
<dbReference type="PROSITE" id="PS00028">
    <property type="entry name" value="ZINC_FINGER_C2H2_1"/>
    <property type="match status" value="8"/>
</dbReference>
<keyword evidence="4 7" id="KW-0863">Zinc-finger</keyword>
<evidence type="ECO:0000313" key="10">
    <source>
        <dbReference type="EMBL" id="KAJ8321060.1"/>
    </source>
</evidence>
<accession>A0ABQ9FZB7</accession>
<dbReference type="PANTHER" id="PTHR24394">
    <property type="entry name" value="ZINC FINGER PROTEIN"/>
    <property type="match status" value="1"/>
</dbReference>